<organism evidence="3">
    <name type="scientific">Streptomyces sp. NBC_01393</name>
    <dbReference type="NCBI Taxonomy" id="2903851"/>
    <lineage>
        <taxon>Bacteria</taxon>
        <taxon>Bacillati</taxon>
        <taxon>Actinomycetota</taxon>
        <taxon>Actinomycetes</taxon>
        <taxon>Kitasatosporales</taxon>
        <taxon>Streptomycetaceae</taxon>
        <taxon>Streptomyces</taxon>
    </lineage>
</organism>
<dbReference type="AlphaFoldDB" id="A0AAU3I3R2"/>
<feature type="region of interest" description="Disordered" evidence="2">
    <location>
        <begin position="128"/>
        <end position="207"/>
    </location>
</feature>
<gene>
    <name evidence="3" type="ORF">OG699_25515</name>
</gene>
<name>A0AAU3I3R2_9ACTN</name>
<dbReference type="EMBL" id="CP109546">
    <property type="protein sequence ID" value="WTZ11039.1"/>
    <property type="molecule type" value="Genomic_DNA"/>
</dbReference>
<evidence type="ECO:0000256" key="1">
    <source>
        <dbReference type="SAM" id="Coils"/>
    </source>
</evidence>
<feature type="coiled-coil region" evidence="1">
    <location>
        <begin position="26"/>
        <end position="85"/>
    </location>
</feature>
<feature type="compositionally biased region" description="Low complexity" evidence="2">
    <location>
        <begin position="157"/>
        <end position="175"/>
    </location>
</feature>
<protein>
    <recommendedName>
        <fullName evidence="4">WXG100 family type VII secretion target</fullName>
    </recommendedName>
</protein>
<evidence type="ECO:0000256" key="2">
    <source>
        <dbReference type="SAM" id="MobiDB-lite"/>
    </source>
</evidence>
<evidence type="ECO:0008006" key="4">
    <source>
        <dbReference type="Google" id="ProtNLM"/>
    </source>
</evidence>
<proteinExistence type="predicted"/>
<keyword evidence="1" id="KW-0175">Coiled coil</keyword>
<sequence>MTVAGRPRDWHPVADSDPIPGDPDRVAALGRQLRKTAEELDRQIRNLKAVVDVDAWDNKSGKEFREKAKGNVKKLEAAFKRYDTAATAIGSEVVEVGGGYQDKLHAGSRNYASDLNRAQEIADAALKDAQDAEGARGRPRGVWTDCPTRARRRKTPTRTVRTSRTGATPRAAGSTRRARRSTRPGRSGTTRPNGPASPSTTSSATTP</sequence>
<feature type="region of interest" description="Disordered" evidence="2">
    <location>
        <begin position="1"/>
        <end position="25"/>
    </location>
</feature>
<feature type="compositionally biased region" description="Basic and acidic residues" evidence="2">
    <location>
        <begin position="1"/>
        <end position="14"/>
    </location>
</feature>
<feature type="compositionally biased region" description="Low complexity" evidence="2">
    <location>
        <begin position="184"/>
        <end position="207"/>
    </location>
</feature>
<reference evidence="3" key="1">
    <citation type="submission" date="2022-10" db="EMBL/GenBank/DDBJ databases">
        <title>The complete genomes of actinobacterial strains from the NBC collection.</title>
        <authorList>
            <person name="Joergensen T.S."/>
            <person name="Alvarez Arevalo M."/>
            <person name="Sterndorff E.B."/>
            <person name="Faurdal D."/>
            <person name="Vuksanovic O."/>
            <person name="Mourched A.-S."/>
            <person name="Charusanti P."/>
            <person name="Shaw S."/>
            <person name="Blin K."/>
            <person name="Weber T."/>
        </authorList>
    </citation>
    <scope>NUCLEOTIDE SEQUENCE</scope>
    <source>
        <strain evidence="3">NBC_01393</strain>
    </source>
</reference>
<evidence type="ECO:0000313" key="3">
    <source>
        <dbReference type="EMBL" id="WTZ11039.1"/>
    </source>
</evidence>
<accession>A0AAU3I3R2</accession>